<dbReference type="VEuPathDB" id="FungiDB:ASPCADRAFT_204740"/>
<feature type="non-terminal residue" evidence="1">
    <location>
        <position position="67"/>
    </location>
</feature>
<name>A0A1R3RXA5_ASPC5</name>
<accession>A0A1R3RXA5</accession>
<dbReference type="Proteomes" id="UP000188318">
    <property type="component" value="Unassembled WGS sequence"/>
</dbReference>
<reference evidence="2" key="1">
    <citation type="journal article" date="2017" name="Genome Biol.">
        <title>Comparative genomics reveals high biological diversity and specific adaptations in the industrially and medically important fungal genus Aspergillus.</title>
        <authorList>
            <person name="de Vries R.P."/>
            <person name="Riley R."/>
            <person name="Wiebenga A."/>
            <person name="Aguilar-Osorio G."/>
            <person name="Amillis S."/>
            <person name="Uchima C.A."/>
            <person name="Anderluh G."/>
            <person name="Asadollahi M."/>
            <person name="Askin M."/>
            <person name="Barry K."/>
            <person name="Battaglia E."/>
            <person name="Bayram O."/>
            <person name="Benocci T."/>
            <person name="Braus-Stromeyer S.A."/>
            <person name="Caldana C."/>
            <person name="Canovas D."/>
            <person name="Cerqueira G.C."/>
            <person name="Chen F."/>
            <person name="Chen W."/>
            <person name="Choi C."/>
            <person name="Clum A."/>
            <person name="Dos Santos R.A."/>
            <person name="Damasio A.R."/>
            <person name="Diallinas G."/>
            <person name="Emri T."/>
            <person name="Fekete E."/>
            <person name="Flipphi M."/>
            <person name="Freyberg S."/>
            <person name="Gallo A."/>
            <person name="Gournas C."/>
            <person name="Habgood R."/>
            <person name="Hainaut M."/>
            <person name="Harispe M.L."/>
            <person name="Henrissat B."/>
            <person name="Hilden K.S."/>
            <person name="Hope R."/>
            <person name="Hossain A."/>
            <person name="Karabika E."/>
            <person name="Karaffa L."/>
            <person name="Karanyi Z."/>
            <person name="Krasevec N."/>
            <person name="Kuo A."/>
            <person name="Kusch H."/>
            <person name="LaButti K."/>
            <person name="Lagendijk E.L."/>
            <person name="Lapidus A."/>
            <person name="Levasseur A."/>
            <person name="Lindquist E."/>
            <person name="Lipzen A."/>
            <person name="Logrieco A.F."/>
            <person name="MacCabe A."/>
            <person name="Maekelae M.R."/>
            <person name="Malavazi I."/>
            <person name="Melin P."/>
            <person name="Meyer V."/>
            <person name="Mielnichuk N."/>
            <person name="Miskei M."/>
            <person name="Molnar A.P."/>
            <person name="Mule G."/>
            <person name="Ngan C.Y."/>
            <person name="Orejas M."/>
            <person name="Orosz E."/>
            <person name="Ouedraogo J.P."/>
            <person name="Overkamp K.M."/>
            <person name="Park H.-S."/>
            <person name="Perrone G."/>
            <person name="Piumi F."/>
            <person name="Punt P.J."/>
            <person name="Ram A.F."/>
            <person name="Ramon A."/>
            <person name="Rauscher S."/>
            <person name="Record E."/>
            <person name="Riano-Pachon D.M."/>
            <person name="Robert V."/>
            <person name="Roehrig J."/>
            <person name="Ruller R."/>
            <person name="Salamov A."/>
            <person name="Salih N.S."/>
            <person name="Samson R.A."/>
            <person name="Sandor E."/>
            <person name="Sanguinetti M."/>
            <person name="Schuetze T."/>
            <person name="Sepcic K."/>
            <person name="Shelest E."/>
            <person name="Sherlock G."/>
            <person name="Sophianopoulou V."/>
            <person name="Squina F.M."/>
            <person name="Sun H."/>
            <person name="Susca A."/>
            <person name="Todd R.B."/>
            <person name="Tsang A."/>
            <person name="Unkles S.E."/>
            <person name="van de Wiele N."/>
            <person name="van Rossen-Uffink D."/>
            <person name="Oliveira J.V."/>
            <person name="Vesth T.C."/>
            <person name="Visser J."/>
            <person name="Yu J.-H."/>
            <person name="Zhou M."/>
            <person name="Andersen M.R."/>
            <person name="Archer D.B."/>
            <person name="Baker S.E."/>
            <person name="Benoit I."/>
            <person name="Brakhage A.A."/>
            <person name="Braus G.H."/>
            <person name="Fischer R."/>
            <person name="Frisvad J.C."/>
            <person name="Goldman G.H."/>
            <person name="Houbraken J."/>
            <person name="Oakley B."/>
            <person name="Pocsi I."/>
            <person name="Scazzocchio C."/>
            <person name="Seiboth B."/>
            <person name="vanKuyk P.A."/>
            <person name="Wortman J."/>
            <person name="Dyer P.S."/>
            <person name="Grigoriev I.V."/>
        </authorList>
    </citation>
    <scope>NUCLEOTIDE SEQUENCE [LARGE SCALE GENOMIC DNA]</scope>
    <source>
        <strain evidence="2">ITEM 5010</strain>
    </source>
</reference>
<organism evidence="1 2">
    <name type="scientific">Aspergillus carbonarius (strain ITEM 5010)</name>
    <dbReference type="NCBI Taxonomy" id="602072"/>
    <lineage>
        <taxon>Eukaryota</taxon>
        <taxon>Fungi</taxon>
        <taxon>Dikarya</taxon>
        <taxon>Ascomycota</taxon>
        <taxon>Pezizomycotina</taxon>
        <taxon>Eurotiomycetes</taxon>
        <taxon>Eurotiomycetidae</taxon>
        <taxon>Eurotiales</taxon>
        <taxon>Aspergillaceae</taxon>
        <taxon>Aspergillus</taxon>
        <taxon>Aspergillus subgen. Circumdati</taxon>
    </lineage>
</organism>
<dbReference type="EMBL" id="KV907495">
    <property type="protein sequence ID" value="OOF99077.1"/>
    <property type="molecule type" value="Genomic_DNA"/>
</dbReference>
<gene>
    <name evidence="1" type="ORF">ASPCADRAFT_204740</name>
</gene>
<sequence length="67" mass="7640">MTYLGSHRQYVYSLTCSGARNTTSCTLKTDIKMETQHHGPSCRALPRWQMPFLTDMQEGGRVSVNIF</sequence>
<protein>
    <submittedName>
        <fullName evidence="1">Uncharacterized protein</fullName>
    </submittedName>
</protein>
<evidence type="ECO:0000313" key="1">
    <source>
        <dbReference type="EMBL" id="OOF99077.1"/>
    </source>
</evidence>
<proteinExistence type="predicted"/>
<evidence type="ECO:0000313" key="2">
    <source>
        <dbReference type="Proteomes" id="UP000188318"/>
    </source>
</evidence>
<dbReference type="AlphaFoldDB" id="A0A1R3RXA5"/>
<keyword evidence="2" id="KW-1185">Reference proteome</keyword>